<evidence type="ECO:0000313" key="4">
    <source>
        <dbReference type="EMBL" id="TXB66873.1"/>
    </source>
</evidence>
<dbReference type="InterPro" id="IPR000601">
    <property type="entry name" value="PKD_dom"/>
</dbReference>
<dbReference type="Proteomes" id="UP000321721">
    <property type="component" value="Unassembled WGS sequence"/>
</dbReference>
<comment type="caution">
    <text evidence="4">The sequence shown here is derived from an EMBL/GenBank/DDBJ whole genome shotgun (WGS) entry which is preliminary data.</text>
</comment>
<keyword evidence="5" id="KW-1185">Reference proteome</keyword>
<evidence type="ECO:0000256" key="1">
    <source>
        <dbReference type="ARBA" id="ARBA00022729"/>
    </source>
</evidence>
<evidence type="ECO:0000313" key="5">
    <source>
        <dbReference type="Proteomes" id="UP000321721"/>
    </source>
</evidence>
<dbReference type="PROSITE" id="PS50093">
    <property type="entry name" value="PKD"/>
    <property type="match status" value="1"/>
</dbReference>
<dbReference type="Gene3D" id="2.60.40.10">
    <property type="entry name" value="Immunoglobulins"/>
    <property type="match status" value="1"/>
</dbReference>
<proteinExistence type="predicted"/>
<feature type="signal peptide" evidence="2">
    <location>
        <begin position="1"/>
        <end position="19"/>
    </location>
</feature>
<dbReference type="InterPro" id="IPR035986">
    <property type="entry name" value="PKD_dom_sf"/>
</dbReference>
<dbReference type="AlphaFoldDB" id="A0A5C6RXI1"/>
<dbReference type="OrthoDB" id="1405746at2"/>
<dbReference type="InterPro" id="IPR013783">
    <property type="entry name" value="Ig-like_fold"/>
</dbReference>
<organism evidence="4 5">
    <name type="scientific">Vicingus serpentipes</name>
    <dbReference type="NCBI Taxonomy" id="1926625"/>
    <lineage>
        <taxon>Bacteria</taxon>
        <taxon>Pseudomonadati</taxon>
        <taxon>Bacteroidota</taxon>
        <taxon>Flavobacteriia</taxon>
        <taxon>Flavobacteriales</taxon>
        <taxon>Vicingaceae</taxon>
        <taxon>Vicingus</taxon>
    </lineage>
</organism>
<feature type="chain" id="PRO_5022970912" evidence="2">
    <location>
        <begin position="20"/>
        <end position="415"/>
    </location>
</feature>
<dbReference type="EMBL" id="VOOS01000001">
    <property type="protein sequence ID" value="TXB66873.1"/>
    <property type="molecule type" value="Genomic_DNA"/>
</dbReference>
<dbReference type="NCBIfam" id="TIGR04183">
    <property type="entry name" value="Por_Secre_tail"/>
    <property type="match status" value="1"/>
</dbReference>
<dbReference type="InterPro" id="IPR026444">
    <property type="entry name" value="Secre_tail"/>
</dbReference>
<dbReference type="SUPFAM" id="SSF49299">
    <property type="entry name" value="PKD domain"/>
    <property type="match status" value="1"/>
</dbReference>
<accession>A0A5C6RXI1</accession>
<keyword evidence="1 2" id="KW-0732">Signal</keyword>
<dbReference type="RefSeq" id="WP_147097897.1">
    <property type="nucleotide sequence ID" value="NZ_VOOS01000001.1"/>
</dbReference>
<evidence type="ECO:0000259" key="3">
    <source>
        <dbReference type="PROSITE" id="PS50093"/>
    </source>
</evidence>
<dbReference type="Pfam" id="PF18962">
    <property type="entry name" value="Por_Secre_tail"/>
    <property type="match status" value="1"/>
</dbReference>
<name>A0A5C6RXI1_9FLAO</name>
<reference evidence="4 5" key="1">
    <citation type="submission" date="2019-08" db="EMBL/GenBank/DDBJ databases">
        <title>Genome of Vicingus serpentipes NCIMB 15042.</title>
        <authorList>
            <person name="Bowman J.P."/>
        </authorList>
    </citation>
    <scope>NUCLEOTIDE SEQUENCE [LARGE SCALE GENOMIC DNA]</scope>
    <source>
        <strain evidence="4 5">NCIMB 15042</strain>
    </source>
</reference>
<dbReference type="Pfam" id="PF18911">
    <property type="entry name" value="PKD_4"/>
    <property type="match status" value="1"/>
</dbReference>
<protein>
    <submittedName>
        <fullName evidence="4">T9SS type A sorting domain-containing protein</fullName>
    </submittedName>
</protein>
<evidence type="ECO:0000256" key="2">
    <source>
        <dbReference type="SAM" id="SignalP"/>
    </source>
</evidence>
<sequence length="415" mass="44245">MKKTLLSLFVIGTTFSAFAQTNNQLQSIDKTFKFDKYESKISTTAKGTVTCDNDTIDYSYAKATGLAALNLNNATSARAVSQYYNAPQSITVYGATFYAYKVDATGGISTNVNVEIYLAGADSMPTGAPLAAVSVPVDTSFGGGALAVLEKTVNFTSPVVVNQPYVIVVDNNSANGVGIVSNSYQAADGAQEWLSSANLFGTWTRSYALSLGGTLYDADIYIQPYVSYDVTVDFTVDGCLPTTGGGNISVTNTSSPILNDRMYSLAAFLGNTDTSYVYNFGEDATLIYQENPNHTYATSGTYTVTLLAGLQGWRSVALCSESQTGTADICTGINENSNTTVQLYPNPVNNLLNINGLEVNSSINIFDLTGKLVISKNNLSNTNFSISTESLKAGVYFVSINNENTPTKTVKIIKQ</sequence>
<gene>
    <name evidence="4" type="ORF">FRY74_01445</name>
</gene>
<feature type="domain" description="PKD" evidence="3">
    <location>
        <begin position="270"/>
        <end position="308"/>
    </location>
</feature>